<dbReference type="EMBL" id="BAHD01000041">
    <property type="protein sequence ID" value="GAB96554.1"/>
    <property type="molecule type" value="Genomic_DNA"/>
</dbReference>
<dbReference type="PANTHER" id="PTHR32439">
    <property type="entry name" value="FERREDOXIN--NITRITE REDUCTASE, CHLOROPLASTIC"/>
    <property type="match status" value="1"/>
</dbReference>
<dbReference type="InterPro" id="IPR045854">
    <property type="entry name" value="NO2/SO3_Rdtase_4Fe4S_sf"/>
</dbReference>
<keyword evidence="2" id="KW-0349">Heme</keyword>
<dbReference type="Proteomes" id="UP000008366">
    <property type="component" value="Unassembled WGS sequence"/>
</dbReference>
<dbReference type="STRING" id="1184609.KILIM_041_00080"/>
<keyword evidence="3" id="KW-0479">Metal-binding</keyword>
<feature type="compositionally biased region" description="Pro residues" evidence="7">
    <location>
        <begin position="283"/>
        <end position="295"/>
    </location>
</feature>
<dbReference type="SUPFAM" id="SSF55124">
    <property type="entry name" value="Nitrite/Sulfite reductase N-terminal domain-like"/>
    <property type="match status" value="2"/>
</dbReference>
<organism evidence="9 10">
    <name type="scientific">Kineosphaera limosa NBRC 100340</name>
    <dbReference type="NCBI Taxonomy" id="1184609"/>
    <lineage>
        <taxon>Bacteria</taxon>
        <taxon>Bacillati</taxon>
        <taxon>Actinomycetota</taxon>
        <taxon>Actinomycetes</taxon>
        <taxon>Micrococcales</taxon>
        <taxon>Dermatophilaceae</taxon>
        <taxon>Kineosphaera</taxon>
    </lineage>
</organism>
<protein>
    <submittedName>
        <fullName evidence="9">Precorrin-3B synthase</fullName>
    </submittedName>
</protein>
<dbReference type="OrthoDB" id="105450at2"/>
<keyword evidence="4" id="KW-0560">Oxidoreductase</keyword>
<name>K6XCK8_9MICO</name>
<dbReference type="RefSeq" id="WP_006593086.1">
    <property type="nucleotide sequence ID" value="NZ_BAHD01000041.1"/>
</dbReference>
<keyword evidence="5" id="KW-0408">Iron</keyword>
<evidence type="ECO:0000256" key="3">
    <source>
        <dbReference type="ARBA" id="ARBA00022723"/>
    </source>
</evidence>
<feature type="domain" description="Nitrite/Sulfite reductase ferredoxin-like" evidence="8">
    <location>
        <begin position="302"/>
        <end position="355"/>
    </location>
</feature>
<accession>K6XCK8</accession>
<evidence type="ECO:0000256" key="6">
    <source>
        <dbReference type="ARBA" id="ARBA00023014"/>
    </source>
</evidence>
<dbReference type="GO" id="GO:0051539">
    <property type="term" value="F:4 iron, 4 sulfur cluster binding"/>
    <property type="evidence" value="ECO:0007669"/>
    <property type="project" value="UniProtKB-KW"/>
</dbReference>
<comment type="caution">
    <text evidence="9">The sequence shown here is derived from an EMBL/GenBank/DDBJ whole genome shotgun (WGS) entry which is preliminary data.</text>
</comment>
<evidence type="ECO:0000256" key="7">
    <source>
        <dbReference type="SAM" id="MobiDB-lite"/>
    </source>
</evidence>
<dbReference type="InterPro" id="IPR036136">
    <property type="entry name" value="Nit/Sulf_reduc_fer-like_dom_sf"/>
</dbReference>
<sequence length="496" mass="51335">MPESASDNAADALRVAADIRPLRAPRDAGDRCPGALRLHQAADGPLARVRLPGGLLTLDQVDALANAAIETAQPQLHLTARGNTELRGVRDPEALTARLDAAGLLPAASHERVRNVVISPMAGLDKEGHWPAGPAAAELADAPQIVRELDAAIVAEPRLAGLSGRFLFGIDDGRGDILALQPDVAAVLLDEDQPADGGDRADGGVAPLARILLGAGGDGPTVRLPDVPAALVAAALAFLEVADEQTAGAAWRVDDLPDRGAAAAALRAAVERAAPTYDATAPTPDPAPGVGPPPGLHFNPHGSVTVRVTLPLGSASAEAWFTAAECARAGDGLVRTTPWRGLVIAGLSPDDAVDAFGRFDTLGLAVDPGDPWVRLGACTGLPGCASAIADVRADATRLHAQIVRSLLADGTQEELLGEREEHLRQLPLYVSGCERRCGHPRTDHVEAVATVPDDGGAPVYQVRRTGSPDPGPTPLPPKVILCGEIHSSFSERRRKV</sequence>
<keyword evidence="6" id="KW-0411">Iron-sulfur</keyword>
<dbReference type="AlphaFoldDB" id="K6XCK8"/>
<evidence type="ECO:0000313" key="9">
    <source>
        <dbReference type="EMBL" id="GAB96554.1"/>
    </source>
</evidence>
<gene>
    <name evidence="9" type="primary">cobG</name>
    <name evidence="9" type="ORF">KILIM_041_00080</name>
</gene>
<evidence type="ECO:0000259" key="8">
    <source>
        <dbReference type="Pfam" id="PF03460"/>
    </source>
</evidence>
<feature type="domain" description="Nitrite/Sulfite reductase ferredoxin-like" evidence="8">
    <location>
        <begin position="47"/>
        <end position="91"/>
    </location>
</feature>
<evidence type="ECO:0000313" key="10">
    <source>
        <dbReference type="Proteomes" id="UP000008366"/>
    </source>
</evidence>
<keyword evidence="10" id="KW-1185">Reference proteome</keyword>
<dbReference type="InterPro" id="IPR005117">
    <property type="entry name" value="NiRdtase/SiRdtase_haem-b_fer"/>
</dbReference>
<dbReference type="Gene3D" id="3.90.480.10">
    <property type="entry name" value="Sulfite Reductase Hemoprotein,Domain 2"/>
    <property type="match status" value="1"/>
</dbReference>
<evidence type="ECO:0000256" key="2">
    <source>
        <dbReference type="ARBA" id="ARBA00022617"/>
    </source>
</evidence>
<proteinExistence type="predicted"/>
<dbReference type="Pfam" id="PF03460">
    <property type="entry name" value="NIR_SIR_ferr"/>
    <property type="match status" value="2"/>
</dbReference>
<dbReference type="GO" id="GO:0016491">
    <property type="term" value="F:oxidoreductase activity"/>
    <property type="evidence" value="ECO:0007669"/>
    <property type="project" value="UniProtKB-KW"/>
</dbReference>
<evidence type="ECO:0000256" key="4">
    <source>
        <dbReference type="ARBA" id="ARBA00023002"/>
    </source>
</evidence>
<keyword evidence="1" id="KW-0004">4Fe-4S</keyword>
<dbReference type="InterPro" id="IPR051329">
    <property type="entry name" value="NIR_SIR_4Fe-4S"/>
</dbReference>
<feature type="region of interest" description="Disordered" evidence="7">
    <location>
        <begin position="277"/>
        <end position="298"/>
    </location>
</feature>
<dbReference type="Gene3D" id="3.30.413.10">
    <property type="entry name" value="Sulfite Reductase Hemoprotein, domain 1"/>
    <property type="match status" value="2"/>
</dbReference>
<evidence type="ECO:0000256" key="5">
    <source>
        <dbReference type="ARBA" id="ARBA00023004"/>
    </source>
</evidence>
<dbReference type="PANTHER" id="PTHR32439:SF9">
    <property type="entry name" value="BLR3264 PROTEIN"/>
    <property type="match status" value="1"/>
</dbReference>
<evidence type="ECO:0000256" key="1">
    <source>
        <dbReference type="ARBA" id="ARBA00022485"/>
    </source>
</evidence>
<reference evidence="9 10" key="1">
    <citation type="submission" date="2012-08" db="EMBL/GenBank/DDBJ databases">
        <title>Whole genome shotgun sequence of Kineosphaera limosa NBRC 100340.</title>
        <authorList>
            <person name="Yoshida I."/>
            <person name="Isaki S."/>
            <person name="Hosoyama A."/>
            <person name="Tsuchikane K."/>
            <person name="Katsumata H."/>
            <person name="Ando Y."/>
            <person name="Ohji S."/>
            <person name="Hamada M."/>
            <person name="Tamura T."/>
            <person name="Yamazoe A."/>
            <person name="Yamazaki S."/>
            <person name="Fujita N."/>
        </authorList>
    </citation>
    <scope>NUCLEOTIDE SEQUENCE [LARGE SCALE GENOMIC DNA]</scope>
    <source>
        <strain evidence="9 10">NBRC 100340</strain>
    </source>
</reference>
<dbReference type="eggNOG" id="COG0155">
    <property type="taxonomic scope" value="Bacteria"/>
</dbReference>
<dbReference type="SUPFAM" id="SSF56014">
    <property type="entry name" value="Nitrite and sulphite reductase 4Fe-4S domain-like"/>
    <property type="match status" value="1"/>
</dbReference>
<dbReference type="GO" id="GO:0046872">
    <property type="term" value="F:metal ion binding"/>
    <property type="evidence" value="ECO:0007669"/>
    <property type="project" value="UniProtKB-KW"/>
</dbReference>